<proteinExistence type="predicted"/>
<gene>
    <name evidence="1" type="ORF">PDJAM_G00207180</name>
</gene>
<organism evidence="1 2">
    <name type="scientific">Pangasius djambal</name>
    <dbReference type="NCBI Taxonomy" id="1691987"/>
    <lineage>
        <taxon>Eukaryota</taxon>
        <taxon>Metazoa</taxon>
        <taxon>Chordata</taxon>
        <taxon>Craniata</taxon>
        <taxon>Vertebrata</taxon>
        <taxon>Euteleostomi</taxon>
        <taxon>Actinopterygii</taxon>
        <taxon>Neopterygii</taxon>
        <taxon>Teleostei</taxon>
        <taxon>Ostariophysi</taxon>
        <taxon>Siluriformes</taxon>
        <taxon>Pangasiidae</taxon>
        <taxon>Pangasius</taxon>
    </lineage>
</organism>
<reference evidence="1" key="1">
    <citation type="submission" date="2020-02" db="EMBL/GenBank/DDBJ databases">
        <title>Genome sequencing of the panga catfish, Pangasius djambal.</title>
        <authorList>
            <person name="Wen M."/>
            <person name="Zahm M."/>
            <person name="Roques C."/>
            <person name="Cabau C."/>
            <person name="Klopp C."/>
            <person name="Donnadieu C."/>
            <person name="Jouanno E."/>
            <person name="Avarre J.-C."/>
            <person name="Campet M."/>
            <person name="Ha T."/>
            <person name="Dugue R."/>
            <person name="Lampietro C."/>
            <person name="Louis A."/>
            <person name="Herpin A."/>
            <person name="Echchiki A."/>
            <person name="Berthelot C."/>
            <person name="Parey E."/>
            <person name="Roest-Crollius H."/>
            <person name="Braasch I."/>
            <person name="Postlethwait J.H."/>
            <person name="Bobe J."/>
            <person name="Montfort J."/>
            <person name="Bouchez O."/>
            <person name="Begum T."/>
            <person name="Schartl M."/>
            <person name="Gustiano R."/>
            <person name="Guiguen Y."/>
        </authorList>
    </citation>
    <scope>NUCLEOTIDE SEQUENCE</scope>
    <source>
        <strain evidence="1">Pdj_M5554</strain>
    </source>
</reference>
<comment type="caution">
    <text evidence="1">The sequence shown here is derived from an EMBL/GenBank/DDBJ whole genome shotgun (WGS) entry which is preliminary data.</text>
</comment>
<evidence type="ECO:0000313" key="1">
    <source>
        <dbReference type="EMBL" id="MCJ8732112.1"/>
    </source>
</evidence>
<evidence type="ECO:0000313" key="2">
    <source>
        <dbReference type="Proteomes" id="UP000830395"/>
    </source>
</evidence>
<accession>A0ACC5Y9R1</accession>
<name>A0ACC5Y9R1_9TELE</name>
<dbReference type="Proteomes" id="UP000830395">
    <property type="component" value="Chromosome 5"/>
</dbReference>
<keyword evidence="2" id="KW-1185">Reference proteome</keyword>
<protein>
    <submittedName>
        <fullName evidence="1">Uncharacterized protein</fullName>
    </submittedName>
</protein>
<sequence length="213" mass="23729">MISTARLSGVQDTRTIKSLIQGKRSDSPEPSCVSMKSDRSMTCPVKVRDSSDDLSLIQDKRSDSPEPSCVSMKSDRSMTCPVKLRDSSDDLSCVSMKSAWSMHLPVIFRQEDSSTDLGTKKETKTSKNICLNTLESIFKELEHKAITLLKNELKKFKKLLSPDYPACSEMDMEDKEDLSCVRDGALKITLHILNNMAQPDLAVTLQTSKSSRS</sequence>
<dbReference type="EMBL" id="CM040979">
    <property type="protein sequence ID" value="MCJ8732112.1"/>
    <property type="molecule type" value="Genomic_DNA"/>
</dbReference>